<keyword evidence="2" id="KW-1185">Reference proteome</keyword>
<reference evidence="1" key="1">
    <citation type="submission" date="2022-07" db="EMBL/GenBank/DDBJ databases">
        <title>Phylogenomic reconstructions and comparative analyses of Kickxellomycotina fungi.</title>
        <authorList>
            <person name="Reynolds N.K."/>
            <person name="Stajich J.E."/>
            <person name="Barry K."/>
            <person name="Grigoriev I.V."/>
            <person name="Crous P."/>
            <person name="Smith M.E."/>
        </authorList>
    </citation>
    <scope>NUCLEOTIDE SEQUENCE</scope>
    <source>
        <strain evidence="1">CBS 109366</strain>
    </source>
</reference>
<proteinExistence type="predicted"/>
<accession>A0ACC1JIE1</accession>
<feature type="non-terminal residue" evidence="1">
    <location>
        <position position="78"/>
    </location>
</feature>
<evidence type="ECO:0000313" key="1">
    <source>
        <dbReference type="EMBL" id="KAJ2758203.1"/>
    </source>
</evidence>
<organism evidence="1 2">
    <name type="scientific">Coemansia nantahalensis</name>
    <dbReference type="NCBI Taxonomy" id="2789366"/>
    <lineage>
        <taxon>Eukaryota</taxon>
        <taxon>Fungi</taxon>
        <taxon>Fungi incertae sedis</taxon>
        <taxon>Zoopagomycota</taxon>
        <taxon>Kickxellomycotina</taxon>
        <taxon>Kickxellomycetes</taxon>
        <taxon>Kickxellales</taxon>
        <taxon>Kickxellaceae</taxon>
        <taxon>Coemansia</taxon>
    </lineage>
</organism>
<dbReference type="Proteomes" id="UP001140234">
    <property type="component" value="Unassembled WGS sequence"/>
</dbReference>
<name>A0ACC1JIE1_9FUNG</name>
<evidence type="ECO:0000313" key="2">
    <source>
        <dbReference type="Proteomes" id="UP001140234"/>
    </source>
</evidence>
<gene>
    <name evidence="1" type="ORF">IWQ57_006895</name>
</gene>
<comment type="caution">
    <text evidence="1">The sequence shown here is derived from an EMBL/GenBank/DDBJ whole genome shotgun (WGS) entry which is preliminary data.</text>
</comment>
<sequence length="78" mass="8934">MPLFEEKDEGLVKAFLLNKIEKEYDADPGTMADYVMVTLQNEMSESELKTHCKNDLIEFLGDKTNGFVDTLFDALARR</sequence>
<dbReference type="EMBL" id="JANBUJ010004185">
    <property type="protein sequence ID" value="KAJ2758203.1"/>
    <property type="molecule type" value="Genomic_DNA"/>
</dbReference>
<protein>
    <submittedName>
        <fullName evidence="1">Uncharacterized protein</fullName>
    </submittedName>
</protein>